<feature type="non-terminal residue" evidence="1">
    <location>
        <position position="1"/>
    </location>
</feature>
<sequence>LFDGPPPLFPFKRSLPFVFPFAPASRWSSYVSETTTVVPIRARNTIASRWPPSVTSASKTTLIPIRTGNTVITSRRSSSIVSVFTKTTVRSAVRARSFDGPLPAPDPPKLVAPLFPLTFPLLLKSGAPYWVDRSARPPFAPEVPDPGGRYELTGGSERTTANIAINVPLICDKNFINHKVSIINNKII</sequence>
<gene>
    <name evidence="1" type="ORF">ALC56_11461</name>
</gene>
<name>A0A195F2N4_9HYME</name>
<keyword evidence="2" id="KW-1185">Reference proteome</keyword>
<dbReference type="AlphaFoldDB" id="A0A195F2N4"/>
<organism evidence="1 2">
    <name type="scientific">Trachymyrmex septentrionalis</name>
    <dbReference type="NCBI Taxonomy" id="34720"/>
    <lineage>
        <taxon>Eukaryota</taxon>
        <taxon>Metazoa</taxon>
        <taxon>Ecdysozoa</taxon>
        <taxon>Arthropoda</taxon>
        <taxon>Hexapoda</taxon>
        <taxon>Insecta</taxon>
        <taxon>Pterygota</taxon>
        <taxon>Neoptera</taxon>
        <taxon>Endopterygota</taxon>
        <taxon>Hymenoptera</taxon>
        <taxon>Apocrita</taxon>
        <taxon>Aculeata</taxon>
        <taxon>Formicoidea</taxon>
        <taxon>Formicidae</taxon>
        <taxon>Myrmicinae</taxon>
        <taxon>Trachymyrmex</taxon>
    </lineage>
</organism>
<dbReference type="Proteomes" id="UP000078541">
    <property type="component" value="Unassembled WGS sequence"/>
</dbReference>
<proteinExistence type="predicted"/>
<protein>
    <submittedName>
        <fullName evidence="1">Uncharacterized protein</fullName>
    </submittedName>
</protein>
<accession>A0A195F2N4</accession>
<evidence type="ECO:0000313" key="1">
    <source>
        <dbReference type="EMBL" id="KYN34354.1"/>
    </source>
</evidence>
<dbReference type="EMBL" id="KQ981864">
    <property type="protein sequence ID" value="KYN34354.1"/>
    <property type="molecule type" value="Genomic_DNA"/>
</dbReference>
<evidence type="ECO:0000313" key="2">
    <source>
        <dbReference type="Proteomes" id="UP000078541"/>
    </source>
</evidence>
<reference evidence="1 2" key="1">
    <citation type="submission" date="2016-03" db="EMBL/GenBank/DDBJ databases">
        <title>Trachymyrmex septentrionalis WGS genome.</title>
        <authorList>
            <person name="Nygaard S."/>
            <person name="Hu H."/>
            <person name="Boomsma J."/>
            <person name="Zhang G."/>
        </authorList>
    </citation>
    <scope>NUCLEOTIDE SEQUENCE [LARGE SCALE GENOMIC DNA]</scope>
    <source>
        <strain evidence="1">Tsep2-gDNA-1</strain>
        <tissue evidence="1">Whole body</tissue>
    </source>
</reference>